<organism evidence="2 3">
    <name type="scientific">Luedemannella helvata</name>
    <dbReference type="NCBI Taxonomy" id="349315"/>
    <lineage>
        <taxon>Bacteria</taxon>
        <taxon>Bacillati</taxon>
        <taxon>Actinomycetota</taxon>
        <taxon>Actinomycetes</taxon>
        <taxon>Micromonosporales</taxon>
        <taxon>Micromonosporaceae</taxon>
        <taxon>Luedemannella</taxon>
    </lineage>
</organism>
<dbReference type="Proteomes" id="UP001500655">
    <property type="component" value="Unassembled WGS sequence"/>
</dbReference>
<sequence>MKVDRPWGDVESGGVEYRSGPGGAGRLDGDHPLAPDDEVDDGRFGVGAQQAAAPNDPRLILIKPAACADTFAQ</sequence>
<comment type="caution">
    <text evidence="2">The sequence shown here is derived from an EMBL/GenBank/DDBJ whole genome shotgun (WGS) entry which is preliminary data.</text>
</comment>
<evidence type="ECO:0000313" key="2">
    <source>
        <dbReference type="EMBL" id="GAA1738143.1"/>
    </source>
</evidence>
<gene>
    <name evidence="2" type="ORF">GCM10009681_06050</name>
</gene>
<proteinExistence type="predicted"/>
<keyword evidence="3" id="KW-1185">Reference proteome</keyword>
<evidence type="ECO:0000256" key="1">
    <source>
        <dbReference type="SAM" id="MobiDB-lite"/>
    </source>
</evidence>
<reference evidence="3" key="1">
    <citation type="journal article" date="2019" name="Int. J. Syst. Evol. Microbiol.">
        <title>The Global Catalogue of Microorganisms (GCM) 10K type strain sequencing project: providing services to taxonomists for standard genome sequencing and annotation.</title>
        <authorList>
            <consortium name="The Broad Institute Genomics Platform"/>
            <consortium name="The Broad Institute Genome Sequencing Center for Infectious Disease"/>
            <person name="Wu L."/>
            <person name="Ma J."/>
        </authorList>
    </citation>
    <scope>NUCLEOTIDE SEQUENCE [LARGE SCALE GENOMIC DNA]</scope>
    <source>
        <strain evidence="3">JCM 13249</strain>
    </source>
</reference>
<name>A0ABP4VXE7_9ACTN</name>
<protein>
    <submittedName>
        <fullName evidence="2">Uncharacterized protein</fullName>
    </submittedName>
</protein>
<accession>A0ABP4VXE7</accession>
<evidence type="ECO:0000313" key="3">
    <source>
        <dbReference type="Proteomes" id="UP001500655"/>
    </source>
</evidence>
<dbReference type="EMBL" id="BAAALS010000002">
    <property type="protein sequence ID" value="GAA1738143.1"/>
    <property type="molecule type" value="Genomic_DNA"/>
</dbReference>
<feature type="region of interest" description="Disordered" evidence="1">
    <location>
        <begin position="1"/>
        <end position="32"/>
    </location>
</feature>